<dbReference type="GeneID" id="19165539"/>
<dbReference type="Proteomes" id="UP000019478">
    <property type="component" value="Unassembled WGS sequence"/>
</dbReference>
<dbReference type="GO" id="GO:0004061">
    <property type="term" value="F:arylformamidase activity"/>
    <property type="evidence" value="ECO:0007669"/>
    <property type="project" value="InterPro"/>
</dbReference>
<evidence type="ECO:0000313" key="2">
    <source>
        <dbReference type="EMBL" id="EXJ92849.1"/>
    </source>
</evidence>
<dbReference type="SUPFAM" id="SSF102198">
    <property type="entry name" value="Putative cyclase"/>
    <property type="match status" value="1"/>
</dbReference>
<name>W9ZEE5_9EURO</name>
<dbReference type="InterPro" id="IPR007325">
    <property type="entry name" value="KFase/CYL"/>
</dbReference>
<dbReference type="AlphaFoldDB" id="W9ZEE5"/>
<organism evidence="2 3">
    <name type="scientific">Capronia epimyces CBS 606.96</name>
    <dbReference type="NCBI Taxonomy" id="1182542"/>
    <lineage>
        <taxon>Eukaryota</taxon>
        <taxon>Fungi</taxon>
        <taxon>Dikarya</taxon>
        <taxon>Ascomycota</taxon>
        <taxon>Pezizomycotina</taxon>
        <taxon>Eurotiomycetes</taxon>
        <taxon>Chaetothyriomycetidae</taxon>
        <taxon>Chaetothyriales</taxon>
        <taxon>Herpotrichiellaceae</taxon>
        <taxon>Capronia</taxon>
    </lineage>
</organism>
<dbReference type="InterPro" id="IPR037175">
    <property type="entry name" value="KFase_sf"/>
</dbReference>
<sequence>MEDFSALPDFDSLPYSPDGSLPGCAWKLFDHNRQADQLGTLNLLTQDKVLDAARRKSNVRSTLQHRILDLSSSGMYASDEHVSFCPQHGSHWDTPLHFAHQKSKKYYNGLGHQGFHSQNALHQGTRLWSARGGICGRGVLLDWAAWAAEHNVPYHPIGNHKITVAQLEEVANWQKTTLSPGDILFLRTGFVSWCNTAATDDENRRRMLERAEYSGVEASIESCRWHWNHHFSAVVSDTITYEAWPTGEIVLHEYFLAMWGMPIGKLWDLEKLSEVCRSRQRWSFFLTSAPLNVASAVGSPPNALAIF</sequence>
<dbReference type="eggNOG" id="ENOG502RXQJ">
    <property type="taxonomic scope" value="Eukaryota"/>
</dbReference>
<comment type="similarity">
    <text evidence="1">Belongs to the Cyclase 1 superfamily.</text>
</comment>
<keyword evidence="3" id="KW-1185">Reference proteome</keyword>
<protein>
    <recommendedName>
        <fullName evidence="4">Cyclase</fullName>
    </recommendedName>
</protein>
<proteinExistence type="inferred from homology"/>
<evidence type="ECO:0000256" key="1">
    <source>
        <dbReference type="ARBA" id="ARBA00007865"/>
    </source>
</evidence>
<gene>
    <name evidence="2" type="ORF">A1O3_01403</name>
</gene>
<evidence type="ECO:0000313" key="3">
    <source>
        <dbReference type="Proteomes" id="UP000019478"/>
    </source>
</evidence>
<dbReference type="OrthoDB" id="5396at2759"/>
<dbReference type="EMBL" id="AMGY01000001">
    <property type="protein sequence ID" value="EXJ92849.1"/>
    <property type="molecule type" value="Genomic_DNA"/>
</dbReference>
<comment type="caution">
    <text evidence="2">The sequence shown here is derived from an EMBL/GenBank/DDBJ whole genome shotgun (WGS) entry which is preliminary data.</text>
</comment>
<dbReference type="Gene3D" id="3.50.30.50">
    <property type="entry name" value="Putative cyclase"/>
    <property type="match status" value="1"/>
</dbReference>
<evidence type="ECO:0008006" key="4">
    <source>
        <dbReference type="Google" id="ProtNLM"/>
    </source>
</evidence>
<dbReference type="Pfam" id="PF04199">
    <property type="entry name" value="Cyclase"/>
    <property type="match status" value="1"/>
</dbReference>
<dbReference type="GO" id="GO:0019441">
    <property type="term" value="P:L-tryptophan catabolic process to kynurenine"/>
    <property type="evidence" value="ECO:0007669"/>
    <property type="project" value="InterPro"/>
</dbReference>
<accession>W9ZEE5</accession>
<reference evidence="2 3" key="1">
    <citation type="submission" date="2013-03" db="EMBL/GenBank/DDBJ databases">
        <title>The Genome Sequence of Capronia epimyces CBS 606.96.</title>
        <authorList>
            <consortium name="The Broad Institute Genomics Platform"/>
            <person name="Cuomo C."/>
            <person name="de Hoog S."/>
            <person name="Gorbushina A."/>
            <person name="Walker B."/>
            <person name="Young S.K."/>
            <person name="Zeng Q."/>
            <person name="Gargeya S."/>
            <person name="Fitzgerald M."/>
            <person name="Haas B."/>
            <person name="Abouelleil A."/>
            <person name="Allen A.W."/>
            <person name="Alvarado L."/>
            <person name="Arachchi H.M."/>
            <person name="Berlin A.M."/>
            <person name="Chapman S.B."/>
            <person name="Gainer-Dewar J."/>
            <person name="Goldberg J."/>
            <person name="Griggs A."/>
            <person name="Gujja S."/>
            <person name="Hansen M."/>
            <person name="Howarth C."/>
            <person name="Imamovic A."/>
            <person name="Ireland A."/>
            <person name="Larimer J."/>
            <person name="McCowan C."/>
            <person name="Murphy C."/>
            <person name="Pearson M."/>
            <person name="Poon T.W."/>
            <person name="Priest M."/>
            <person name="Roberts A."/>
            <person name="Saif S."/>
            <person name="Shea T."/>
            <person name="Sisk P."/>
            <person name="Sykes S."/>
            <person name="Wortman J."/>
            <person name="Nusbaum C."/>
            <person name="Birren B."/>
        </authorList>
    </citation>
    <scope>NUCLEOTIDE SEQUENCE [LARGE SCALE GENOMIC DNA]</scope>
    <source>
        <strain evidence="2 3">CBS 606.96</strain>
    </source>
</reference>
<dbReference type="RefSeq" id="XP_007729739.1">
    <property type="nucleotide sequence ID" value="XM_007731549.1"/>
</dbReference>
<dbReference type="HOGENOM" id="CLU_030671_1_0_1"/>
<dbReference type="PANTHER" id="PTHR34861:SF10">
    <property type="entry name" value="CYCLASE"/>
    <property type="match status" value="1"/>
</dbReference>
<dbReference type="PANTHER" id="PTHR34861">
    <property type="match status" value="1"/>
</dbReference>